<protein>
    <recommendedName>
        <fullName evidence="2">RNA-binding S4 domain-containing protein</fullName>
    </recommendedName>
</protein>
<dbReference type="InterPro" id="IPR002942">
    <property type="entry name" value="S4_RNA-bd"/>
</dbReference>
<accession>A0A6N2SH90</accession>
<dbReference type="Pfam" id="PF17774">
    <property type="entry name" value="YlmH_RBD"/>
    <property type="match status" value="1"/>
</dbReference>
<dbReference type="CDD" id="cd00165">
    <property type="entry name" value="S4"/>
    <property type="match status" value="1"/>
</dbReference>
<dbReference type="InterPro" id="IPR012677">
    <property type="entry name" value="Nucleotide-bd_a/b_plait_sf"/>
</dbReference>
<dbReference type="SUPFAM" id="SSF55174">
    <property type="entry name" value="Alpha-L RNA-binding motif"/>
    <property type="match status" value="1"/>
</dbReference>
<dbReference type="EMBL" id="CACRSQ010000003">
    <property type="protein sequence ID" value="VYS91908.1"/>
    <property type="molecule type" value="Genomic_DNA"/>
</dbReference>
<evidence type="ECO:0000313" key="3">
    <source>
        <dbReference type="EMBL" id="VYS91908.1"/>
    </source>
</evidence>
<keyword evidence="1" id="KW-0694">RNA-binding</keyword>
<dbReference type="AlphaFoldDB" id="A0A6N2SH90"/>
<gene>
    <name evidence="3" type="ORF">ACLFYP115_00929</name>
</gene>
<dbReference type="Gene3D" id="3.30.1370.160">
    <property type="match status" value="1"/>
</dbReference>
<evidence type="ECO:0000259" key="2">
    <source>
        <dbReference type="SMART" id="SM00363"/>
    </source>
</evidence>
<dbReference type="PROSITE" id="PS50889">
    <property type="entry name" value="S4"/>
    <property type="match status" value="1"/>
</dbReference>
<dbReference type="RefSeq" id="WP_006565814.1">
    <property type="nucleotide sequence ID" value="NZ_BAABZP010000001.1"/>
</dbReference>
<dbReference type="InterPro" id="IPR040591">
    <property type="entry name" value="RqcP2_RBD"/>
</dbReference>
<dbReference type="Gene3D" id="3.30.70.330">
    <property type="match status" value="1"/>
</dbReference>
<feature type="domain" description="RNA-binding S4" evidence="2">
    <location>
        <begin position="174"/>
        <end position="232"/>
    </location>
</feature>
<evidence type="ECO:0000256" key="1">
    <source>
        <dbReference type="PROSITE-ProRule" id="PRU00182"/>
    </source>
</evidence>
<dbReference type="SMART" id="SM00363">
    <property type="entry name" value="S4"/>
    <property type="match status" value="1"/>
</dbReference>
<sequence>MDEQLFKKRLEELAQTAFMNSVYTHTPFLSEREQSLFHEMRQELSFADASLYGGHEDYDRCIVVFGSKEMFGYEGEIPLACAKISPLFKKFAETLTHRDYLGALMNLGIERNQIGDILISDGEAYVFCFRHMAEFLCRELTKVRNTQVETVGVDFKEIHYWQEYSTKDGFVSSPRLDALVGLAFGLSRSKALSLFQSQKVFIRGKMETRNSYQAKPEDVISVRGFGKFRFQELGRETKKGRFHVKLQIYK</sequence>
<proteinExistence type="predicted"/>
<dbReference type="GO" id="GO:0003723">
    <property type="term" value="F:RNA binding"/>
    <property type="evidence" value="ECO:0007669"/>
    <property type="project" value="UniProtKB-KW"/>
</dbReference>
<name>A0A6N2SH90_9FIRM</name>
<organism evidence="3">
    <name type="scientific">Anaerostipes caccae</name>
    <dbReference type="NCBI Taxonomy" id="105841"/>
    <lineage>
        <taxon>Bacteria</taxon>
        <taxon>Bacillati</taxon>
        <taxon>Bacillota</taxon>
        <taxon>Clostridia</taxon>
        <taxon>Lachnospirales</taxon>
        <taxon>Lachnospiraceae</taxon>
        <taxon>Anaerostipes</taxon>
    </lineage>
</organism>
<reference evidence="3" key="1">
    <citation type="submission" date="2019-11" db="EMBL/GenBank/DDBJ databases">
        <authorList>
            <person name="Feng L."/>
        </authorList>
    </citation>
    <scope>NUCLEOTIDE SEQUENCE</scope>
    <source>
        <strain evidence="3">AcaccaeLFYP115</strain>
    </source>
</reference>